<organism evidence="1 2">
    <name type="scientific">Phocaeicola vulgatus</name>
    <name type="common">Bacteroides vulgatus</name>
    <dbReference type="NCBI Taxonomy" id="821"/>
    <lineage>
        <taxon>Bacteria</taxon>
        <taxon>Pseudomonadati</taxon>
        <taxon>Bacteroidota</taxon>
        <taxon>Bacteroidia</taxon>
        <taxon>Bacteroidales</taxon>
        <taxon>Bacteroidaceae</taxon>
        <taxon>Phocaeicola</taxon>
    </lineage>
</organism>
<evidence type="ECO:0000313" key="1">
    <source>
        <dbReference type="EMBL" id="KAB3863396.1"/>
    </source>
</evidence>
<protein>
    <submittedName>
        <fullName evidence="1">Uncharacterized protein</fullName>
    </submittedName>
</protein>
<reference evidence="1 2" key="1">
    <citation type="journal article" date="2019" name="Nat. Med.">
        <title>A library of human gut bacterial isolates paired with longitudinal multiomics data enables mechanistic microbiome research.</title>
        <authorList>
            <person name="Poyet M."/>
            <person name="Groussin M."/>
            <person name="Gibbons S.M."/>
            <person name="Avila-Pacheco J."/>
            <person name="Jiang X."/>
            <person name="Kearney S.M."/>
            <person name="Perrotta A.R."/>
            <person name="Berdy B."/>
            <person name="Zhao S."/>
            <person name="Lieberman T.D."/>
            <person name="Swanson P.K."/>
            <person name="Smith M."/>
            <person name="Roesemann S."/>
            <person name="Alexander J.E."/>
            <person name="Rich S.A."/>
            <person name="Livny J."/>
            <person name="Vlamakis H."/>
            <person name="Clish C."/>
            <person name="Bullock K."/>
            <person name="Deik A."/>
            <person name="Scott J."/>
            <person name="Pierce K.A."/>
            <person name="Xavier R.J."/>
            <person name="Alm E.J."/>
        </authorList>
    </citation>
    <scope>NUCLEOTIDE SEQUENCE [LARGE SCALE GENOMIC DNA]</scope>
    <source>
        <strain evidence="1 2">BIOML-A9</strain>
    </source>
</reference>
<evidence type="ECO:0000313" key="2">
    <source>
        <dbReference type="Proteomes" id="UP000470332"/>
    </source>
</evidence>
<dbReference type="Proteomes" id="UP000470332">
    <property type="component" value="Unassembled WGS sequence"/>
</dbReference>
<sequence>MDELLINGENAYTTWGVRMGEGFLDVIGASASMKDFIENKSRLEHGKRVIINNPKVDEREITLSFTIESNSQSDYQAKKKAFFDELYKGVVDIQIPANSSEVYHLIYTGKSVTYAQSLDRTFGKISAKFNEPNPSPEGRK</sequence>
<dbReference type="AlphaFoldDB" id="A0A7J5G7N0"/>
<dbReference type="EMBL" id="WCXA01000012">
    <property type="protein sequence ID" value="KAB3863396.1"/>
    <property type="molecule type" value="Genomic_DNA"/>
</dbReference>
<accession>A0A7J5G7N0</accession>
<proteinExistence type="predicted"/>
<comment type="caution">
    <text evidence="1">The sequence shown here is derived from an EMBL/GenBank/DDBJ whole genome shotgun (WGS) entry which is preliminary data.</text>
</comment>
<name>A0A7J5G7N0_PHOVU</name>
<gene>
    <name evidence="1" type="ORF">GAS37_07545</name>
</gene>